<organism evidence="1 2">
    <name type="scientific">Puccinia graminis f. sp. tritici</name>
    <dbReference type="NCBI Taxonomy" id="56615"/>
    <lineage>
        <taxon>Eukaryota</taxon>
        <taxon>Fungi</taxon>
        <taxon>Dikarya</taxon>
        <taxon>Basidiomycota</taxon>
        <taxon>Pucciniomycotina</taxon>
        <taxon>Pucciniomycetes</taxon>
        <taxon>Pucciniales</taxon>
        <taxon>Pucciniaceae</taxon>
        <taxon>Puccinia</taxon>
    </lineage>
</organism>
<dbReference type="AlphaFoldDB" id="A0A5B0R306"/>
<accession>A0A5B0R306</accession>
<comment type="caution">
    <text evidence="1">The sequence shown here is derived from an EMBL/GenBank/DDBJ whole genome shotgun (WGS) entry which is preliminary data.</text>
</comment>
<evidence type="ECO:0000313" key="1">
    <source>
        <dbReference type="EMBL" id="KAA1119886.1"/>
    </source>
</evidence>
<dbReference type="Proteomes" id="UP000324748">
    <property type="component" value="Unassembled WGS sequence"/>
</dbReference>
<reference evidence="1 2" key="1">
    <citation type="submission" date="2019-05" db="EMBL/GenBank/DDBJ databases">
        <title>Emergence of the Ug99 lineage of the wheat stem rust pathogen through somatic hybridization.</title>
        <authorList>
            <person name="Li F."/>
            <person name="Upadhyaya N.M."/>
            <person name="Sperschneider J."/>
            <person name="Matny O."/>
            <person name="Nguyen-Phuc H."/>
            <person name="Mago R."/>
            <person name="Raley C."/>
            <person name="Miller M.E."/>
            <person name="Silverstein K.A.T."/>
            <person name="Henningsen E."/>
            <person name="Hirsch C.D."/>
            <person name="Visser B."/>
            <person name="Pretorius Z.A."/>
            <person name="Steffenson B.J."/>
            <person name="Schwessinger B."/>
            <person name="Dodds P.N."/>
            <person name="Figueroa M."/>
        </authorList>
    </citation>
    <scope>NUCLEOTIDE SEQUENCE [LARGE SCALE GENOMIC DNA]</scope>
    <source>
        <strain evidence="1">21-0</strain>
    </source>
</reference>
<keyword evidence="2" id="KW-1185">Reference proteome</keyword>
<protein>
    <submittedName>
        <fullName evidence="1">Uncharacterized protein</fullName>
    </submittedName>
</protein>
<name>A0A5B0R306_PUCGR</name>
<gene>
    <name evidence="1" type="ORF">PGT21_035832</name>
</gene>
<proteinExistence type="predicted"/>
<dbReference type="EMBL" id="VSWC01000001">
    <property type="protein sequence ID" value="KAA1119886.1"/>
    <property type="molecule type" value="Genomic_DNA"/>
</dbReference>
<sequence>MVRTSESQLVITALVSSIKQDLAVVAVDMLPENTSLEDGWDSELQHTSTPSYLISLVCATSRAG</sequence>
<evidence type="ECO:0000313" key="2">
    <source>
        <dbReference type="Proteomes" id="UP000324748"/>
    </source>
</evidence>